<dbReference type="Gene3D" id="2.40.50.140">
    <property type="entry name" value="Nucleic acid-binding proteins"/>
    <property type="match status" value="1"/>
</dbReference>
<accession>A0ABY6MQ28</accession>
<dbReference type="InterPro" id="IPR011344">
    <property type="entry name" value="ssDNA-bd"/>
</dbReference>
<dbReference type="Pfam" id="PF00436">
    <property type="entry name" value="SSB"/>
    <property type="match status" value="1"/>
</dbReference>
<dbReference type="Proteomes" id="UP001163156">
    <property type="component" value="Chromosome"/>
</dbReference>
<organism evidence="4 5">
    <name type="scientific">Algoriphagus halophytocola</name>
    <dbReference type="NCBI Taxonomy" id="2991499"/>
    <lineage>
        <taxon>Bacteria</taxon>
        <taxon>Pseudomonadati</taxon>
        <taxon>Bacteroidota</taxon>
        <taxon>Cytophagia</taxon>
        <taxon>Cytophagales</taxon>
        <taxon>Cyclobacteriaceae</taxon>
        <taxon>Algoriphagus</taxon>
    </lineage>
</organism>
<reference evidence="4" key="1">
    <citation type="submission" date="2022-10" db="EMBL/GenBank/DDBJ databases">
        <title>Algoriphagus sp. a novel bacteria isolate from halophytes salicornia europaea.</title>
        <authorList>
            <person name="Peng Y."/>
            <person name="Jiang L."/>
            <person name="Lee J."/>
        </authorList>
    </citation>
    <scope>NUCLEOTIDE SEQUENCE</scope>
    <source>
        <strain evidence="4">TR-M5</strain>
    </source>
</reference>
<dbReference type="SUPFAM" id="SSF50249">
    <property type="entry name" value="Nucleic acid-binding proteins"/>
    <property type="match status" value="1"/>
</dbReference>
<evidence type="ECO:0000256" key="1">
    <source>
        <dbReference type="ARBA" id="ARBA00023125"/>
    </source>
</evidence>
<protein>
    <recommendedName>
        <fullName evidence="3">Single-stranded DNA-binding protein</fullName>
    </recommendedName>
</protein>
<dbReference type="InterPro" id="IPR012340">
    <property type="entry name" value="NA-bd_OB-fold"/>
</dbReference>
<gene>
    <name evidence="4" type="primary">ssb</name>
    <name evidence="4" type="ORF">OM944_05760</name>
</gene>
<evidence type="ECO:0000313" key="5">
    <source>
        <dbReference type="Proteomes" id="UP001163156"/>
    </source>
</evidence>
<keyword evidence="5" id="KW-1185">Reference proteome</keyword>
<proteinExistence type="predicted"/>
<name>A0ABY6MQ28_9BACT</name>
<evidence type="ECO:0000256" key="3">
    <source>
        <dbReference type="RuleBase" id="RU000524"/>
    </source>
</evidence>
<dbReference type="PROSITE" id="PS50935">
    <property type="entry name" value="SSB"/>
    <property type="match status" value="1"/>
</dbReference>
<sequence>MIGRLESKVEIKNLDGDKTLGKVFIVTNGYYKNQKSERVEETTRHNLVNLGKQAEPLDKYTEKGLAIAIEGKISKRSYEDKKGNKRYISEVVVQNILQMGELKAAVPAGASEEDDLPFYPLEFKTKLKSEPTIAHTLMLKLRTPEQPRMRIVKQSLNLTVQKTKM</sequence>
<keyword evidence="1 2" id="KW-0238">DNA-binding</keyword>
<dbReference type="InterPro" id="IPR000424">
    <property type="entry name" value="Primosome_PriB/ssb"/>
</dbReference>
<dbReference type="RefSeq" id="WP_264811441.1">
    <property type="nucleotide sequence ID" value="NZ_CP110226.1"/>
</dbReference>
<dbReference type="EMBL" id="CP110226">
    <property type="protein sequence ID" value="UZD24731.1"/>
    <property type="molecule type" value="Genomic_DNA"/>
</dbReference>
<dbReference type="CDD" id="cd04496">
    <property type="entry name" value="SSB_OBF"/>
    <property type="match status" value="1"/>
</dbReference>
<evidence type="ECO:0000256" key="2">
    <source>
        <dbReference type="PROSITE-ProRule" id="PRU00252"/>
    </source>
</evidence>
<dbReference type="GO" id="GO:0003677">
    <property type="term" value="F:DNA binding"/>
    <property type="evidence" value="ECO:0007669"/>
    <property type="project" value="UniProtKB-KW"/>
</dbReference>
<evidence type="ECO:0000313" key="4">
    <source>
        <dbReference type="EMBL" id="UZD24731.1"/>
    </source>
</evidence>
<dbReference type="NCBIfam" id="TIGR00621">
    <property type="entry name" value="ssb"/>
    <property type="match status" value="1"/>
</dbReference>